<dbReference type="AlphaFoldDB" id="A0AAU7CAA8"/>
<keyword evidence="1" id="KW-1133">Transmembrane helix</keyword>
<protein>
    <submittedName>
        <fullName evidence="2">Uncharacterized protein</fullName>
    </submittedName>
</protein>
<keyword evidence="1" id="KW-0472">Membrane</keyword>
<gene>
    <name evidence="2" type="ORF">V5E97_27730</name>
</gene>
<evidence type="ECO:0000313" key="2">
    <source>
        <dbReference type="EMBL" id="XBH02096.1"/>
    </source>
</evidence>
<accession>A0AAU7CAA8</accession>
<keyword evidence="1" id="KW-0812">Transmembrane</keyword>
<feature type="transmembrane region" description="Helical" evidence="1">
    <location>
        <begin position="42"/>
        <end position="60"/>
    </location>
</feature>
<dbReference type="EMBL" id="CP155447">
    <property type="protein sequence ID" value="XBH02096.1"/>
    <property type="molecule type" value="Genomic_DNA"/>
</dbReference>
<dbReference type="RefSeq" id="WP_406694839.1">
    <property type="nucleotide sequence ID" value="NZ_CP155447.1"/>
</dbReference>
<name>A0AAU7CAA8_9BACT</name>
<reference evidence="2" key="1">
    <citation type="submission" date="2024-05" db="EMBL/GenBank/DDBJ databases">
        <title>Planctomycetes of the genus Singulisphaera possess chitinolytic capabilities.</title>
        <authorList>
            <person name="Ivanova A."/>
        </authorList>
    </citation>
    <scope>NUCLEOTIDE SEQUENCE</scope>
    <source>
        <strain evidence="2">Ch08T</strain>
    </source>
</reference>
<proteinExistence type="predicted"/>
<organism evidence="2">
    <name type="scientific">Singulisphaera sp. Ch08</name>
    <dbReference type="NCBI Taxonomy" id="3120278"/>
    <lineage>
        <taxon>Bacteria</taxon>
        <taxon>Pseudomonadati</taxon>
        <taxon>Planctomycetota</taxon>
        <taxon>Planctomycetia</taxon>
        <taxon>Isosphaerales</taxon>
        <taxon>Isosphaeraceae</taxon>
        <taxon>Singulisphaera</taxon>
    </lineage>
</organism>
<evidence type="ECO:0000256" key="1">
    <source>
        <dbReference type="SAM" id="Phobius"/>
    </source>
</evidence>
<sequence>MLIFQLVAGDAPTIKFGTLAVYAGRRFKASRVEAASGKPPSIHLYLLIGTAVAGSVAWYVRQTRKFTQKSGFLVF</sequence>